<comment type="similarity">
    <text evidence="8">Belongs to the Pal lipoprotein family.</text>
</comment>
<evidence type="ECO:0000256" key="1">
    <source>
        <dbReference type="ARBA" id="ARBA00022618"/>
    </source>
</evidence>
<keyword evidence="5 8" id="KW-0998">Cell outer membrane</keyword>
<dbReference type="CDD" id="cd07185">
    <property type="entry name" value="OmpA_C-like"/>
    <property type="match status" value="1"/>
</dbReference>
<feature type="chain" id="PRO_5047293122" description="Peptidoglycan-associated lipoprotein" evidence="10">
    <location>
        <begin position="21"/>
        <end position="181"/>
    </location>
</feature>
<dbReference type="Proteomes" id="UP001165369">
    <property type="component" value="Unassembled WGS sequence"/>
</dbReference>
<keyword evidence="4 8" id="KW-0564">Palmitate</keyword>
<keyword evidence="13" id="KW-1185">Reference proteome</keyword>
<feature type="signal peptide" evidence="10">
    <location>
        <begin position="1"/>
        <end position="20"/>
    </location>
</feature>
<dbReference type="RefSeq" id="WP_250059088.1">
    <property type="nucleotide sequence ID" value="NZ_JAMJPK010000001.1"/>
</dbReference>
<dbReference type="PROSITE" id="PS51123">
    <property type="entry name" value="OMPA_2"/>
    <property type="match status" value="1"/>
</dbReference>
<organism evidence="12 13">
    <name type="scientific">Halomonas gemina</name>
    <dbReference type="NCBI Taxonomy" id="2945105"/>
    <lineage>
        <taxon>Bacteria</taxon>
        <taxon>Pseudomonadati</taxon>
        <taxon>Pseudomonadota</taxon>
        <taxon>Gammaproteobacteria</taxon>
        <taxon>Oceanospirillales</taxon>
        <taxon>Halomonadaceae</taxon>
        <taxon>Halomonas</taxon>
    </lineage>
</organism>
<name>A0ABT0SWN5_9GAMM</name>
<dbReference type="InterPro" id="IPR014169">
    <property type="entry name" value="Pal_lipo_C"/>
</dbReference>
<dbReference type="InterPro" id="IPR050330">
    <property type="entry name" value="Bact_OuterMem_StrucFunc"/>
</dbReference>
<keyword evidence="1 8" id="KW-0132">Cell division</keyword>
<keyword evidence="7 8" id="KW-0131">Cell cycle</keyword>
<evidence type="ECO:0000256" key="5">
    <source>
        <dbReference type="ARBA" id="ARBA00023237"/>
    </source>
</evidence>
<evidence type="ECO:0000313" key="13">
    <source>
        <dbReference type="Proteomes" id="UP001165369"/>
    </source>
</evidence>
<evidence type="ECO:0000256" key="6">
    <source>
        <dbReference type="ARBA" id="ARBA00023288"/>
    </source>
</evidence>
<feature type="region of interest" description="Disordered" evidence="9">
    <location>
        <begin position="31"/>
        <end position="73"/>
    </location>
</feature>
<feature type="compositionally biased region" description="Gly residues" evidence="9">
    <location>
        <begin position="31"/>
        <end position="46"/>
    </location>
</feature>
<evidence type="ECO:0000256" key="7">
    <source>
        <dbReference type="ARBA" id="ARBA00023306"/>
    </source>
</evidence>
<dbReference type="PROSITE" id="PS51257">
    <property type="entry name" value="PROKAR_LIPOPROTEIN"/>
    <property type="match status" value="1"/>
</dbReference>
<evidence type="ECO:0000313" key="12">
    <source>
        <dbReference type="EMBL" id="MCL7939075.1"/>
    </source>
</evidence>
<evidence type="ECO:0000256" key="2">
    <source>
        <dbReference type="ARBA" id="ARBA00022729"/>
    </source>
</evidence>
<accession>A0ABT0SWN5</accession>
<dbReference type="PANTHER" id="PTHR30329:SF21">
    <property type="entry name" value="LIPOPROTEIN YIAD-RELATED"/>
    <property type="match status" value="1"/>
</dbReference>
<dbReference type="InterPro" id="IPR036737">
    <property type="entry name" value="OmpA-like_sf"/>
</dbReference>
<dbReference type="SUPFAM" id="SSF103088">
    <property type="entry name" value="OmpA-like"/>
    <property type="match status" value="1"/>
</dbReference>
<dbReference type="InterPro" id="IPR039001">
    <property type="entry name" value="Pal"/>
</dbReference>
<reference evidence="12" key="1">
    <citation type="submission" date="2022-05" db="EMBL/GenBank/DDBJ databases">
        <title>Halomonas geminus sp. nov. and Halomonas llamarensis sp. nov. isolated from high-altitude salars of the Atacama Desert.</title>
        <authorList>
            <person name="Hintersatz C."/>
            <person name="Rojas L.A."/>
            <person name="Wei T.-S."/>
            <person name="Kutschke S."/>
            <person name="Lehmann F."/>
            <person name="Jain R."/>
            <person name="Pollmann K."/>
        </authorList>
    </citation>
    <scope>NUCLEOTIDE SEQUENCE</scope>
    <source>
        <strain evidence="12">ATCH28</strain>
    </source>
</reference>
<dbReference type="InterPro" id="IPR006690">
    <property type="entry name" value="OMPA-like_CS"/>
</dbReference>
<dbReference type="EMBL" id="JAMJPK010000001">
    <property type="protein sequence ID" value="MCL7939075.1"/>
    <property type="molecule type" value="Genomic_DNA"/>
</dbReference>
<evidence type="ECO:0000256" key="9">
    <source>
        <dbReference type="SAM" id="MobiDB-lite"/>
    </source>
</evidence>
<feature type="domain" description="OmpA-like" evidence="11">
    <location>
        <begin position="68"/>
        <end position="181"/>
    </location>
</feature>
<protein>
    <recommendedName>
        <fullName evidence="8">Peptidoglycan-associated lipoprotein</fullName>
        <shortName evidence="8">PAL</shortName>
    </recommendedName>
</protein>
<keyword evidence="3 8" id="KW-0472">Membrane</keyword>
<dbReference type="PROSITE" id="PS01068">
    <property type="entry name" value="OMPA_1"/>
    <property type="match status" value="1"/>
</dbReference>
<evidence type="ECO:0000256" key="4">
    <source>
        <dbReference type="ARBA" id="ARBA00023139"/>
    </source>
</evidence>
<dbReference type="InterPro" id="IPR006664">
    <property type="entry name" value="OMP_bac"/>
</dbReference>
<sequence>MQLKPYARTLAIALSLAFVAGCSSTGGGQDGDLTGGAGGSDRGGVSTGSADGRGVSGDRDGRDGQRADADGRIPETRTIYFEYDSDTIRSEFEPVLTAHARFLQNNPNASVVLQGHTDERGTREYNLALGERRAGAVERYLNVQGVSPSQVEVVSYGEERPAARGQNEQAYAQNRRVVFAY</sequence>
<evidence type="ECO:0000259" key="11">
    <source>
        <dbReference type="PROSITE" id="PS51123"/>
    </source>
</evidence>
<evidence type="ECO:0000256" key="8">
    <source>
        <dbReference type="HAMAP-Rule" id="MF_02204"/>
    </source>
</evidence>
<keyword evidence="6 8" id="KW-0449">Lipoprotein</keyword>
<proteinExistence type="inferred from homology"/>
<dbReference type="InterPro" id="IPR006665">
    <property type="entry name" value="OmpA-like"/>
</dbReference>
<comment type="subunit">
    <text evidence="8">The Tol-Pal system is composed of five core proteins: the inner membrane proteins TolA, TolQ and TolR, the periplasmic protein TolB and the outer membrane protein Pal. They form a network linking the inner and outer membranes and the peptidoglycan layer.</text>
</comment>
<feature type="compositionally biased region" description="Basic and acidic residues" evidence="9">
    <location>
        <begin position="56"/>
        <end position="73"/>
    </location>
</feature>
<dbReference type="HAMAP" id="MF_02204">
    <property type="entry name" value="Pal"/>
    <property type="match status" value="1"/>
</dbReference>
<gene>
    <name evidence="8 12" type="primary">pal</name>
    <name evidence="12" type="ORF">M8009_01985</name>
</gene>
<keyword evidence="2 8" id="KW-0732">Signal</keyword>
<comment type="subcellular location">
    <subcellularLocation>
        <location evidence="8">Cell outer membrane</location>
        <topology evidence="8">Lipid-anchor</topology>
    </subcellularLocation>
</comment>
<dbReference type="NCBIfam" id="TIGR02802">
    <property type="entry name" value="Pal_lipo"/>
    <property type="match status" value="1"/>
</dbReference>
<comment type="caution">
    <text evidence="12">The sequence shown here is derived from an EMBL/GenBank/DDBJ whole genome shotgun (WGS) entry which is preliminary data.</text>
</comment>
<comment type="function">
    <text evidence="8">Part of the Tol-Pal system, which plays a role in outer membrane invagination during cell division and is important for maintaining outer membrane integrity.</text>
</comment>
<dbReference type="PANTHER" id="PTHR30329">
    <property type="entry name" value="STATOR ELEMENT OF FLAGELLAR MOTOR COMPLEX"/>
    <property type="match status" value="1"/>
</dbReference>
<dbReference type="Pfam" id="PF00691">
    <property type="entry name" value="OmpA"/>
    <property type="match status" value="1"/>
</dbReference>
<dbReference type="PRINTS" id="PR01021">
    <property type="entry name" value="OMPADOMAIN"/>
</dbReference>
<evidence type="ECO:0000256" key="3">
    <source>
        <dbReference type="ARBA" id="ARBA00023136"/>
    </source>
</evidence>
<dbReference type="Gene3D" id="3.30.1330.60">
    <property type="entry name" value="OmpA-like domain"/>
    <property type="match status" value="1"/>
</dbReference>
<evidence type="ECO:0000256" key="10">
    <source>
        <dbReference type="SAM" id="SignalP"/>
    </source>
</evidence>